<dbReference type="Pfam" id="PF04940">
    <property type="entry name" value="BLUF"/>
    <property type="match status" value="1"/>
</dbReference>
<proteinExistence type="predicted"/>
<gene>
    <name evidence="2" type="ORF">ACFFJH_16010</name>
</gene>
<dbReference type="RefSeq" id="WP_390213945.1">
    <property type="nucleotide sequence ID" value="NZ_JBHLXJ010000017.1"/>
</dbReference>
<dbReference type="EMBL" id="JBHLXJ010000017">
    <property type="protein sequence ID" value="MFC0351325.1"/>
    <property type="molecule type" value="Genomic_DNA"/>
</dbReference>
<dbReference type="Proteomes" id="UP001589844">
    <property type="component" value="Unassembled WGS sequence"/>
</dbReference>
<sequence length="134" mass="15589">MSLIQLVYASRLVGDESVLKAIHSHAVRNNTARTITGMLLYANRRFLQVLEGESKAVHATFSYIKADSRHEHVTLLLEQTIEEHYFQHWNMGFRHLQEEELARFPAYAAYFKDDFTHFKQQPQVALEILKTLAT</sequence>
<reference evidence="2 3" key="1">
    <citation type="submission" date="2024-09" db="EMBL/GenBank/DDBJ databases">
        <authorList>
            <person name="Sun Q."/>
            <person name="Mori K."/>
        </authorList>
    </citation>
    <scope>NUCLEOTIDE SEQUENCE [LARGE SCALE GENOMIC DNA]</scope>
    <source>
        <strain evidence="2 3">CCM 8677</strain>
    </source>
</reference>
<organism evidence="2 3">
    <name type="scientific">Undibacterium danionis</name>
    <dbReference type="NCBI Taxonomy" id="1812100"/>
    <lineage>
        <taxon>Bacteria</taxon>
        <taxon>Pseudomonadati</taxon>
        <taxon>Pseudomonadota</taxon>
        <taxon>Betaproteobacteria</taxon>
        <taxon>Burkholderiales</taxon>
        <taxon>Oxalobacteraceae</taxon>
        <taxon>Undibacterium</taxon>
    </lineage>
</organism>
<dbReference type="InterPro" id="IPR036046">
    <property type="entry name" value="Acylphosphatase-like_dom_sf"/>
</dbReference>
<evidence type="ECO:0000313" key="2">
    <source>
        <dbReference type="EMBL" id="MFC0351325.1"/>
    </source>
</evidence>
<name>A0ABV6IHJ7_9BURK</name>
<feature type="domain" description="BLUF" evidence="1">
    <location>
        <begin position="3"/>
        <end position="92"/>
    </location>
</feature>
<dbReference type="PROSITE" id="PS50925">
    <property type="entry name" value="BLUF"/>
    <property type="match status" value="1"/>
</dbReference>
<evidence type="ECO:0000313" key="3">
    <source>
        <dbReference type="Proteomes" id="UP001589844"/>
    </source>
</evidence>
<evidence type="ECO:0000259" key="1">
    <source>
        <dbReference type="PROSITE" id="PS50925"/>
    </source>
</evidence>
<accession>A0ABV6IHJ7</accession>
<protein>
    <submittedName>
        <fullName evidence="2">BLUF domain-containing protein</fullName>
    </submittedName>
</protein>
<keyword evidence="3" id="KW-1185">Reference proteome</keyword>
<comment type="caution">
    <text evidence="2">The sequence shown here is derived from an EMBL/GenBank/DDBJ whole genome shotgun (WGS) entry which is preliminary data.</text>
</comment>
<dbReference type="SUPFAM" id="SSF54975">
    <property type="entry name" value="Acylphosphatase/BLUF domain-like"/>
    <property type="match status" value="1"/>
</dbReference>
<dbReference type="InterPro" id="IPR007024">
    <property type="entry name" value="BLUF_domain"/>
</dbReference>
<dbReference type="SMART" id="SM01034">
    <property type="entry name" value="BLUF"/>
    <property type="match status" value="1"/>
</dbReference>
<dbReference type="Gene3D" id="3.30.70.100">
    <property type="match status" value="1"/>
</dbReference>